<protein>
    <recommendedName>
        <fullName evidence="7">Beta-glucosidase</fullName>
    </recommendedName>
</protein>
<dbReference type="InterPro" id="IPR001360">
    <property type="entry name" value="Glyco_hydro_1"/>
</dbReference>
<evidence type="ECO:0000256" key="1">
    <source>
        <dbReference type="ARBA" id="ARBA00010838"/>
    </source>
</evidence>
<dbReference type="Gene3D" id="3.20.20.80">
    <property type="entry name" value="Glycosidases"/>
    <property type="match status" value="1"/>
</dbReference>
<keyword evidence="6" id="KW-1185">Reference proteome</keyword>
<evidence type="ECO:0000256" key="3">
    <source>
        <dbReference type="ARBA" id="ARBA00023295"/>
    </source>
</evidence>
<dbReference type="EMBL" id="CAWUHD010000059">
    <property type="protein sequence ID" value="CAK7225351.1"/>
    <property type="molecule type" value="Genomic_DNA"/>
</dbReference>
<dbReference type="InterPro" id="IPR017853">
    <property type="entry name" value="GH"/>
</dbReference>
<evidence type="ECO:0008006" key="7">
    <source>
        <dbReference type="Google" id="ProtNLM"/>
    </source>
</evidence>
<dbReference type="PRINTS" id="PR00131">
    <property type="entry name" value="GLHYDRLASE1"/>
</dbReference>
<comment type="similarity">
    <text evidence="1 4">Belongs to the glycosyl hydrolase 1 family.</text>
</comment>
<proteinExistence type="inferred from homology"/>
<gene>
    <name evidence="5" type="ORF">SEUCBS140593_005875</name>
</gene>
<organism evidence="5 6">
    <name type="scientific">Sporothrix eucalyptigena</name>
    <dbReference type="NCBI Taxonomy" id="1812306"/>
    <lineage>
        <taxon>Eukaryota</taxon>
        <taxon>Fungi</taxon>
        <taxon>Dikarya</taxon>
        <taxon>Ascomycota</taxon>
        <taxon>Pezizomycotina</taxon>
        <taxon>Sordariomycetes</taxon>
        <taxon>Sordariomycetidae</taxon>
        <taxon>Ophiostomatales</taxon>
        <taxon>Ophiostomataceae</taxon>
        <taxon>Sporothrix</taxon>
    </lineage>
</organism>
<dbReference type="InterPro" id="IPR033132">
    <property type="entry name" value="GH_1_N_CS"/>
</dbReference>
<dbReference type="SUPFAM" id="SSF51445">
    <property type="entry name" value="(Trans)glycosidases"/>
    <property type="match status" value="1"/>
</dbReference>
<comment type="caution">
    <text evidence="5">The sequence shown here is derived from an EMBL/GenBank/DDBJ whole genome shotgun (WGS) entry which is preliminary data.</text>
</comment>
<dbReference type="PROSITE" id="PS00653">
    <property type="entry name" value="GLYCOSYL_HYDROL_F1_2"/>
    <property type="match status" value="1"/>
</dbReference>
<keyword evidence="2" id="KW-0378">Hydrolase</keyword>
<sequence length="492" mass="56014">MFLPALPPNFDWGFATAAYQIEGAVAEDGRGPCIWDTFCHLEPSRTKNAHADVACDHYHRYEEDFDLLQQYGAKSYRFSISWSRIIPLGGRSDPVNEAGLAFYDRLIDALLARGITPWATLFHWDLPQGLNDRYGGWLDVGEVQADFEHYARVCYARFGDRVKNWITINEPWIVSVFGYGTGVNAPGRSTTNPDATHGDSAREPWTVGKALILSHARAVTAYNREFRATQQGTIGISLNGDYYEPWDADDDRDGAAAERRMQFHIGWFANPIFLKTDYPACMREQLGERLPKFTDAEMNVLRSADTDFYGMNYYTSQFARHIEGEPLDTDFKGNVDELPHDKSGRSVGPVSGVAWLRSTPDLFRKHLTRVFRLYGKPIYITENGCPCPGEDQMTREESVQDTFRQKYFNDHLDAICLSIAEDGSDIRGYLAWSLMDNLEWSDGYGPRFGVTFTDYDSLERTPKQSALMLQSMIAARKKPVLQHQEEQVQHRL</sequence>
<evidence type="ECO:0000256" key="2">
    <source>
        <dbReference type="ARBA" id="ARBA00022801"/>
    </source>
</evidence>
<evidence type="ECO:0000313" key="6">
    <source>
        <dbReference type="Proteomes" id="UP001642482"/>
    </source>
</evidence>
<accession>A0ABP0C285</accession>
<evidence type="ECO:0000313" key="5">
    <source>
        <dbReference type="EMBL" id="CAK7225351.1"/>
    </source>
</evidence>
<name>A0ABP0C285_9PEZI</name>
<evidence type="ECO:0000256" key="4">
    <source>
        <dbReference type="RuleBase" id="RU003690"/>
    </source>
</evidence>
<dbReference type="PANTHER" id="PTHR10353:SF36">
    <property type="entry name" value="LP05116P"/>
    <property type="match status" value="1"/>
</dbReference>
<keyword evidence="3" id="KW-0326">Glycosidase</keyword>
<dbReference type="Proteomes" id="UP001642482">
    <property type="component" value="Unassembled WGS sequence"/>
</dbReference>
<dbReference type="PANTHER" id="PTHR10353">
    <property type="entry name" value="GLYCOSYL HYDROLASE"/>
    <property type="match status" value="1"/>
</dbReference>
<dbReference type="Pfam" id="PF00232">
    <property type="entry name" value="Glyco_hydro_1"/>
    <property type="match status" value="1"/>
</dbReference>
<reference evidence="5 6" key="1">
    <citation type="submission" date="2024-01" db="EMBL/GenBank/DDBJ databases">
        <authorList>
            <person name="Allen C."/>
            <person name="Tagirdzhanova G."/>
        </authorList>
    </citation>
    <scope>NUCLEOTIDE SEQUENCE [LARGE SCALE GENOMIC DNA]</scope>
</reference>